<dbReference type="Proteomes" id="UP000254866">
    <property type="component" value="Unassembled WGS sequence"/>
</dbReference>
<evidence type="ECO:0000313" key="2">
    <source>
        <dbReference type="Proteomes" id="UP000254866"/>
    </source>
</evidence>
<dbReference type="PANTHER" id="PTHR40788">
    <property type="entry name" value="CLR5 DOMAIN-CONTAINING PROTEIN-RELATED"/>
    <property type="match status" value="1"/>
</dbReference>
<dbReference type="GeneID" id="43594255"/>
<dbReference type="PANTHER" id="PTHR40788:SF2">
    <property type="entry name" value="CLR5 DOMAIN-CONTAINING PROTEIN"/>
    <property type="match status" value="1"/>
</dbReference>
<accession>A0A370U0Y1</accession>
<dbReference type="OrthoDB" id="2922289at2759"/>
<organism evidence="1 2">
    <name type="scientific">Venustampulla echinocandica</name>
    <dbReference type="NCBI Taxonomy" id="2656787"/>
    <lineage>
        <taxon>Eukaryota</taxon>
        <taxon>Fungi</taxon>
        <taxon>Dikarya</taxon>
        <taxon>Ascomycota</taxon>
        <taxon>Pezizomycotina</taxon>
        <taxon>Leotiomycetes</taxon>
        <taxon>Helotiales</taxon>
        <taxon>Pleuroascaceae</taxon>
        <taxon>Venustampulla</taxon>
    </lineage>
</organism>
<dbReference type="AlphaFoldDB" id="A0A370U0Y1"/>
<dbReference type="RefSeq" id="XP_031874083.1">
    <property type="nucleotide sequence ID" value="XM_032010029.1"/>
</dbReference>
<sequence length="329" mass="38216">MDEIEHLAQSDPKEKAKFSPWVARVFSDLGLIARVRHELDIYQPWAASFDYEYAFHRDAIEKDFPRRVALLSQLERHFKELSVAKVGSPTENRFFYPSDKRRTKQTAESMRKAEYNLDLFWEKVDGHYRRKTGKSLDEAVQHIFTEARQLERTPEWVEPIQEIKATIPVNNKNGLQEPLSVPRFEPTDSPLKFVSPRLKIKSKKRGSAQDYLSTIQDTPLLEKDPQPIFTLKTRAFKVFKALFYNSSQSDIPGEISWADFLYAMASTGFGPEKLYGSVWQFTPSTLDVERSIHFHEPHPIGKIPLRNARRIGRRLSRAYGWHAGMFAVE</sequence>
<gene>
    <name evidence="1" type="ORF">BP5553_01406</name>
</gene>
<comment type="caution">
    <text evidence="1">The sequence shown here is derived from an EMBL/GenBank/DDBJ whole genome shotgun (WGS) entry which is preliminary data.</text>
</comment>
<reference evidence="1 2" key="1">
    <citation type="journal article" date="2018" name="IMA Fungus">
        <title>IMA Genome-F 9: Draft genome sequence of Annulohypoxylon stygium, Aspergillus mulundensis, Berkeleyomyces basicola (syn. Thielaviopsis basicola), Ceratocystis smalleyi, two Cercospora beticola strains, Coleophoma cylindrospora, Fusarium fracticaudum, Phialophora cf. hyalina, and Morchella septimelata.</title>
        <authorList>
            <person name="Wingfield B.D."/>
            <person name="Bills G.F."/>
            <person name="Dong Y."/>
            <person name="Huang W."/>
            <person name="Nel W.J."/>
            <person name="Swalarsk-Parry B.S."/>
            <person name="Vaghefi N."/>
            <person name="Wilken P.M."/>
            <person name="An Z."/>
            <person name="de Beer Z.W."/>
            <person name="De Vos L."/>
            <person name="Chen L."/>
            <person name="Duong T.A."/>
            <person name="Gao Y."/>
            <person name="Hammerbacher A."/>
            <person name="Kikkert J.R."/>
            <person name="Li Y."/>
            <person name="Li H."/>
            <person name="Li K."/>
            <person name="Li Q."/>
            <person name="Liu X."/>
            <person name="Ma X."/>
            <person name="Naidoo K."/>
            <person name="Pethybridge S.J."/>
            <person name="Sun J."/>
            <person name="Steenkamp E.T."/>
            <person name="van der Nest M.A."/>
            <person name="van Wyk S."/>
            <person name="Wingfield M.J."/>
            <person name="Xiong C."/>
            <person name="Yue Q."/>
            <person name="Zhang X."/>
        </authorList>
    </citation>
    <scope>NUCLEOTIDE SEQUENCE [LARGE SCALE GENOMIC DNA]</scope>
    <source>
        <strain evidence="1 2">BP 5553</strain>
    </source>
</reference>
<evidence type="ECO:0000313" key="1">
    <source>
        <dbReference type="EMBL" id="RDL41427.1"/>
    </source>
</evidence>
<keyword evidence="2" id="KW-1185">Reference proteome</keyword>
<dbReference type="STRING" id="2656787.A0A370U0Y1"/>
<dbReference type="EMBL" id="NPIC01000001">
    <property type="protein sequence ID" value="RDL41427.1"/>
    <property type="molecule type" value="Genomic_DNA"/>
</dbReference>
<name>A0A370U0Y1_9HELO</name>
<protein>
    <submittedName>
        <fullName evidence="1">Uncharacterized protein</fullName>
    </submittedName>
</protein>
<proteinExistence type="predicted"/>